<reference evidence="2 3" key="1">
    <citation type="submission" date="2017-01" db="EMBL/GenBank/DDBJ databases">
        <title>Trade-off between light-utilization and light-protection in marine flavobacteria.</title>
        <authorList>
            <person name="Kumagai Y."/>
            <person name="Yoshizawa S."/>
            <person name="Kogure K."/>
            <person name="Iwasaki W."/>
        </authorList>
    </citation>
    <scope>NUCLEOTIDE SEQUENCE [LARGE SCALE GENOMIC DNA]</scope>
    <source>
        <strain evidence="2 3">KCTC 32109</strain>
    </source>
</reference>
<keyword evidence="1" id="KW-0472">Membrane</keyword>
<sequence>MIIAFIYAIINWHILKNTPEKWLVVFLSITVVIEIFANYFKRVEESSLLIFSNLVIILTNIVLFIWFYENIKNNKLLITSISIGLLSFLINMLYQNFLFEIFTIPILLFQ</sequence>
<name>A0A2S7UCI1_9FLAO</name>
<dbReference type="Proteomes" id="UP000239747">
    <property type="component" value="Unassembled WGS sequence"/>
</dbReference>
<organism evidence="2 3">
    <name type="scientific">Nonlabens arenilitoris</name>
    <dbReference type="NCBI Taxonomy" id="1217969"/>
    <lineage>
        <taxon>Bacteria</taxon>
        <taxon>Pseudomonadati</taxon>
        <taxon>Bacteroidota</taxon>
        <taxon>Flavobacteriia</taxon>
        <taxon>Flavobacteriales</taxon>
        <taxon>Flavobacteriaceae</taxon>
        <taxon>Nonlabens</taxon>
    </lineage>
</organism>
<accession>A0A2S7UCI1</accession>
<proteinExistence type="predicted"/>
<feature type="transmembrane region" description="Helical" evidence="1">
    <location>
        <begin position="47"/>
        <end position="68"/>
    </location>
</feature>
<dbReference type="AlphaFoldDB" id="A0A2S7UCI1"/>
<gene>
    <name evidence="2" type="ORF">BST92_10485</name>
</gene>
<dbReference type="EMBL" id="MTPW01000001">
    <property type="protein sequence ID" value="PQJ32327.1"/>
    <property type="molecule type" value="Genomic_DNA"/>
</dbReference>
<keyword evidence="1" id="KW-1133">Transmembrane helix</keyword>
<evidence type="ECO:0000313" key="3">
    <source>
        <dbReference type="Proteomes" id="UP000239747"/>
    </source>
</evidence>
<evidence type="ECO:0000256" key="1">
    <source>
        <dbReference type="SAM" id="Phobius"/>
    </source>
</evidence>
<keyword evidence="1" id="KW-0812">Transmembrane</keyword>
<comment type="caution">
    <text evidence="2">The sequence shown here is derived from an EMBL/GenBank/DDBJ whole genome shotgun (WGS) entry which is preliminary data.</text>
</comment>
<keyword evidence="3" id="KW-1185">Reference proteome</keyword>
<feature type="transmembrane region" description="Helical" evidence="1">
    <location>
        <begin position="22"/>
        <end position="40"/>
    </location>
</feature>
<evidence type="ECO:0000313" key="2">
    <source>
        <dbReference type="EMBL" id="PQJ32327.1"/>
    </source>
</evidence>
<protein>
    <submittedName>
        <fullName evidence="2">Uncharacterized protein</fullName>
    </submittedName>
</protein>